<feature type="region of interest" description="Disordered" evidence="1">
    <location>
        <begin position="32"/>
        <end position="53"/>
    </location>
</feature>
<evidence type="ECO:0000256" key="1">
    <source>
        <dbReference type="SAM" id="MobiDB-lite"/>
    </source>
</evidence>
<name>A0A6P8IV24_ACTTE</name>
<dbReference type="AlphaFoldDB" id="A0A6P8IV24"/>
<dbReference type="RefSeq" id="XP_031570802.1">
    <property type="nucleotide sequence ID" value="XM_031714942.1"/>
</dbReference>
<sequence length="256" mass="29031">MAQANFYEITEPENRQMIDTFGMEIELTTFKSNIKEPVGEATPDESQDPEPSMRPEVQNLGIICAGNDSNNWDKIVYIKHYLNEKPQLSDSHRTIGVGSASKNLHSPDYSSPDKALKLRFVVIGEYVFDRMVKAFVNHALSATEIIGVMVFWGPKNPSSLDNAVEWKNRIQEVLPAEIQDHPPFVLITDNISSVEWIGSGKIMESVEAMDIFCKDNGFAKWFEILKSDWRLGEQNEIGRPIDWLLRQALDVKQSSV</sequence>
<dbReference type="OrthoDB" id="5978033at2759"/>
<dbReference type="Proteomes" id="UP000515163">
    <property type="component" value="Unplaced"/>
</dbReference>
<organism evidence="2 3">
    <name type="scientific">Actinia tenebrosa</name>
    <name type="common">Australian red waratah sea anemone</name>
    <dbReference type="NCBI Taxonomy" id="6105"/>
    <lineage>
        <taxon>Eukaryota</taxon>
        <taxon>Metazoa</taxon>
        <taxon>Cnidaria</taxon>
        <taxon>Anthozoa</taxon>
        <taxon>Hexacorallia</taxon>
        <taxon>Actiniaria</taxon>
        <taxon>Actiniidae</taxon>
        <taxon>Actinia</taxon>
    </lineage>
</organism>
<proteinExistence type="predicted"/>
<evidence type="ECO:0000313" key="3">
    <source>
        <dbReference type="RefSeq" id="XP_031570802.1"/>
    </source>
</evidence>
<evidence type="ECO:0000313" key="2">
    <source>
        <dbReference type="Proteomes" id="UP000515163"/>
    </source>
</evidence>
<accession>A0A6P8IV24</accession>
<gene>
    <name evidence="3" type="primary">LOC116305106</name>
</gene>
<keyword evidence="2" id="KW-1185">Reference proteome</keyword>
<dbReference type="GeneID" id="116305106"/>
<reference evidence="3" key="1">
    <citation type="submission" date="2025-08" db="UniProtKB">
        <authorList>
            <consortium name="RefSeq"/>
        </authorList>
    </citation>
    <scope>IDENTIFICATION</scope>
    <source>
        <tissue evidence="3">Tentacle</tissue>
    </source>
</reference>
<protein>
    <submittedName>
        <fullName evidence="3">Ras-related protein Rab-38-like</fullName>
    </submittedName>
</protein>
<dbReference type="InParanoid" id="A0A6P8IV24"/>
<dbReference type="KEGG" id="aten:116305106"/>